<keyword evidence="5" id="KW-1185">Reference proteome</keyword>
<keyword evidence="2" id="KW-0812">Transmembrane</keyword>
<dbReference type="SUPFAM" id="SSF53649">
    <property type="entry name" value="Alkaline phosphatase-like"/>
    <property type="match status" value="1"/>
</dbReference>
<feature type="transmembrane region" description="Helical" evidence="2">
    <location>
        <begin position="494"/>
        <end position="516"/>
    </location>
</feature>
<feature type="transmembrane region" description="Helical" evidence="2">
    <location>
        <begin position="700"/>
        <end position="721"/>
    </location>
</feature>
<sequence length="749" mass="76825">MPIRPRLVAVLLGISALGLSATATAAVAPSAAAAPSGPVAPVVLIGTGGVQWSDVSAQATPNLARLAQVGSIGDVTVRSVKPAACPVDGWLAVSSGRRAADERDPKAKDPAVRVCRPVEVSGGVAPLGSATVTTWPRYVTEADGEKFDATPGLLGDTLATADVCATAVGPGAAAALARRDGTVARYSPLTGLGGALSSSDCPLTVVDVGAVRDPGDPLPGPAEQGVAITDGSRAEQVKAVDDAVGQVLAAVPDGARVLVLSLADAGATPHLQLGAATGPGYGPGWLWTSSTRQVALVQATDVTPTLLHLLDVPEPNTLVGSPITNRSVASGQAPASAADRLEKVSDLDQAAQRVQKLVAPFFNGLVIAQLLLYGGAAIVLRHRWASGSKRRRLLTLVRRTALVFACVPVSTYLANTVPWWRYQHALLMVVLVVAAYVTALTLVAQLGPWRRRLLGPFGAVAGLTSLVLAADIVTGSRLQTSSLMGLQPVVAGRFYGFSNVAFALFGTGAMLFAIAVADHFVQSGRRKVAAAAVALIGVIATALDVSPAWGSDFGGPLGMVPAFAVLTLLVLGIRLTWRKVILIGVGTVAMLTVVSVLDWLRPTDSQTHLGRFVQTVIDGGAWQVISRKGEQNLSILFGSVLSILVPFAALFVVLVLMRPSSVGAGALQRAYDRSPTLRQGLGCLLLLLGIGFAVNDSGTAIPAVGFTLAIPLIIAASVQALEDDERRASPAPAAAPARSTEPSPGDSPA</sequence>
<dbReference type="Proteomes" id="UP001596189">
    <property type="component" value="Unassembled WGS sequence"/>
</dbReference>
<evidence type="ECO:0000313" key="4">
    <source>
        <dbReference type="EMBL" id="MFC6007318.1"/>
    </source>
</evidence>
<feature type="transmembrane region" description="Helical" evidence="2">
    <location>
        <begin position="401"/>
        <end position="420"/>
    </location>
</feature>
<feature type="transmembrane region" description="Helical" evidence="2">
    <location>
        <begin position="357"/>
        <end position="380"/>
    </location>
</feature>
<feature type="transmembrane region" description="Helical" evidence="2">
    <location>
        <begin position="426"/>
        <end position="446"/>
    </location>
</feature>
<evidence type="ECO:0000256" key="2">
    <source>
        <dbReference type="SAM" id="Phobius"/>
    </source>
</evidence>
<feature type="transmembrane region" description="Helical" evidence="2">
    <location>
        <begin position="555"/>
        <end position="573"/>
    </location>
</feature>
<keyword evidence="3" id="KW-0732">Signal</keyword>
<evidence type="ECO:0000313" key="5">
    <source>
        <dbReference type="Proteomes" id="UP001596189"/>
    </source>
</evidence>
<keyword evidence="2" id="KW-1133">Transmembrane helix</keyword>
<feature type="signal peptide" evidence="3">
    <location>
        <begin position="1"/>
        <end position="25"/>
    </location>
</feature>
<keyword evidence="2" id="KW-0472">Membrane</keyword>
<feature type="transmembrane region" description="Helical" evidence="2">
    <location>
        <begin position="677"/>
        <end position="694"/>
    </location>
</feature>
<accession>A0ABW1JF31</accession>
<name>A0ABW1JF31_9ACTN</name>
<feature type="compositionally biased region" description="Low complexity" evidence="1">
    <location>
        <begin position="729"/>
        <end position="749"/>
    </location>
</feature>
<feature type="transmembrane region" description="Helical" evidence="2">
    <location>
        <begin position="635"/>
        <end position="656"/>
    </location>
</feature>
<gene>
    <name evidence="4" type="ORF">ACFQDO_09275</name>
</gene>
<evidence type="ECO:0000256" key="3">
    <source>
        <dbReference type="SAM" id="SignalP"/>
    </source>
</evidence>
<dbReference type="InterPro" id="IPR017850">
    <property type="entry name" value="Alkaline_phosphatase_core_sf"/>
</dbReference>
<feature type="chain" id="PRO_5045771423" evidence="3">
    <location>
        <begin position="26"/>
        <end position="749"/>
    </location>
</feature>
<reference evidence="5" key="1">
    <citation type="journal article" date="2019" name="Int. J. Syst. Evol. Microbiol.">
        <title>The Global Catalogue of Microorganisms (GCM) 10K type strain sequencing project: providing services to taxonomists for standard genome sequencing and annotation.</title>
        <authorList>
            <consortium name="The Broad Institute Genomics Platform"/>
            <consortium name="The Broad Institute Genome Sequencing Center for Infectious Disease"/>
            <person name="Wu L."/>
            <person name="Ma J."/>
        </authorList>
    </citation>
    <scope>NUCLEOTIDE SEQUENCE [LARGE SCALE GENOMIC DNA]</scope>
    <source>
        <strain evidence="5">KACC 14249</strain>
    </source>
</reference>
<feature type="transmembrane region" description="Helical" evidence="2">
    <location>
        <begin position="580"/>
        <end position="600"/>
    </location>
</feature>
<protein>
    <submittedName>
        <fullName evidence="4">Uncharacterized protein</fullName>
    </submittedName>
</protein>
<dbReference type="Gene3D" id="3.40.720.10">
    <property type="entry name" value="Alkaline Phosphatase, subunit A"/>
    <property type="match status" value="1"/>
</dbReference>
<evidence type="ECO:0000256" key="1">
    <source>
        <dbReference type="SAM" id="MobiDB-lite"/>
    </source>
</evidence>
<feature type="region of interest" description="Disordered" evidence="1">
    <location>
        <begin position="724"/>
        <end position="749"/>
    </location>
</feature>
<feature type="transmembrane region" description="Helical" evidence="2">
    <location>
        <begin position="453"/>
        <end position="474"/>
    </location>
</feature>
<feature type="transmembrane region" description="Helical" evidence="2">
    <location>
        <begin position="528"/>
        <end position="549"/>
    </location>
</feature>
<organism evidence="4 5">
    <name type="scientific">Angustibacter luteus</name>
    <dbReference type="NCBI Taxonomy" id="658456"/>
    <lineage>
        <taxon>Bacteria</taxon>
        <taxon>Bacillati</taxon>
        <taxon>Actinomycetota</taxon>
        <taxon>Actinomycetes</taxon>
        <taxon>Kineosporiales</taxon>
        <taxon>Kineosporiaceae</taxon>
    </lineage>
</organism>
<dbReference type="RefSeq" id="WP_345716121.1">
    <property type="nucleotide sequence ID" value="NZ_BAABFP010000004.1"/>
</dbReference>
<proteinExistence type="predicted"/>
<dbReference type="EMBL" id="JBHSRD010000003">
    <property type="protein sequence ID" value="MFC6007318.1"/>
    <property type="molecule type" value="Genomic_DNA"/>
</dbReference>
<comment type="caution">
    <text evidence="4">The sequence shown here is derived from an EMBL/GenBank/DDBJ whole genome shotgun (WGS) entry which is preliminary data.</text>
</comment>